<feature type="domain" description="Cytochrome c" evidence="7">
    <location>
        <begin position="64"/>
        <end position="143"/>
    </location>
</feature>
<keyword evidence="2 6" id="KW-0349">Heme</keyword>
<sequence length="143" mass="15575">MRAGHKLNHNDKGVALQWKTEKQPVHARHDKGQNRISLSDEADMKILTRSVLLIAAGLMSQAAVAGQTPESVYQKACKICHDTGVAAAPRKGNAADWETRLQLPMETLVNSVVQGKGAMPPKGMCMDCTAEDYEAVIRYMSGQ</sequence>
<evidence type="ECO:0000256" key="5">
    <source>
        <dbReference type="ARBA" id="ARBA00023004"/>
    </source>
</evidence>
<dbReference type="InterPro" id="IPR009056">
    <property type="entry name" value="Cyt_c-like_dom"/>
</dbReference>
<evidence type="ECO:0000259" key="7">
    <source>
        <dbReference type="PROSITE" id="PS51007"/>
    </source>
</evidence>
<evidence type="ECO:0000313" key="9">
    <source>
        <dbReference type="Proteomes" id="UP001500604"/>
    </source>
</evidence>
<dbReference type="InterPro" id="IPR036909">
    <property type="entry name" value="Cyt_c-like_dom_sf"/>
</dbReference>
<dbReference type="PANTHER" id="PTHR40942:SF2">
    <property type="entry name" value="CYTOCHROME-RELATED"/>
    <property type="match status" value="1"/>
</dbReference>
<accession>A0ABP8V810</accession>
<proteinExistence type="predicted"/>
<dbReference type="RefSeq" id="WP_345198506.1">
    <property type="nucleotide sequence ID" value="NZ_BAABFL010000467.1"/>
</dbReference>
<keyword evidence="1" id="KW-0813">Transport</keyword>
<dbReference type="PROSITE" id="PS51007">
    <property type="entry name" value="CYTC"/>
    <property type="match status" value="1"/>
</dbReference>
<reference evidence="9" key="1">
    <citation type="journal article" date="2019" name="Int. J. Syst. Evol. Microbiol.">
        <title>The Global Catalogue of Microorganisms (GCM) 10K type strain sequencing project: providing services to taxonomists for standard genome sequencing and annotation.</title>
        <authorList>
            <consortium name="The Broad Institute Genomics Platform"/>
            <consortium name="The Broad Institute Genome Sequencing Center for Infectious Disease"/>
            <person name="Wu L."/>
            <person name="Ma J."/>
        </authorList>
    </citation>
    <scope>NUCLEOTIDE SEQUENCE [LARGE SCALE GENOMIC DNA]</scope>
    <source>
        <strain evidence="9">JCM 17805</strain>
    </source>
</reference>
<dbReference type="Pfam" id="PF13442">
    <property type="entry name" value="Cytochrome_CBB3"/>
    <property type="match status" value="1"/>
</dbReference>
<gene>
    <name evidence="8" type="ORF">GCM10023116_43010</name>
</gene>
<dbReference type="Proteomes" id="UP001500604">
    <property type="component" value="Unassembled WGS sequence"/>
</dbReference>
<dbReference type="EMBL" id="BAABFL010000467">
    <property type="protein sequence ID" value="GAA4652017.1"/>
    <property type="molecule type" value="Genomic_DNA"/>
</dbReference>
<dbReference type="PRINTS" id="PR00607">
    <property type="entry name" value="CYTCHROMECIE"/>
</dbReference>
<dbReference type="PANTHER" id="PTHR40942">
    <property type="match status" value="1"/>
</dbReference>
<dbReference type="Gene3D" id="1.10.760.10">
    <property type="entry name" value="Cytochrome c-like domain"/>
    <property type="match status" value="1"/>
</dbReference>
<evidence type="ECO:0000256" key="2">
    <source>
        <dbReference type="ARBA" id="ARBA00022617"/>
    </source>
</evidence>
<dbReference type="InterPro" id="IPR002323">
    <property type="entry name" value="Cyt_CIE"/>
</dbReference>
<organism evidence="8 9">
    <name type="scientific">Kistimonas scapharcae</name>
    <dbReference type="NCBI Taxonomy" id="1036133"/>
    <lineage>
        <taxon>Bacteria</taxon>
        <taxon>Pseudomonadati</taxon>
        <taxon>Pseudomonadota</taxon>
        <taxon>Gammaproteobacteria</taxon>
        <taxon>Oceanospirillales</taxon>
        <taxon>Endozoicomonadaceae</taxon>
        <taxon>Kistimonas</taxon>
    </lineage>
</organism>
<evidence type="ECO:0000256" key="1">
    <source>
        <dbReference type="ARBA" id="ARBA00022448"/>
    </source>
</evidence>
<dbReference type="SUPFAM" id="SSF46626">
    <property type="entry name" value="Cytochrome c"/>
    <property type="match status" value="1"/>
</dbReference>
<evidence type="ECO:0000256" key="3">
    <source>
        <dbReference type="ARBA" id="ARBA00022723"/>
    </source>
</evidence>
<keyword evidence="4" id="KW-0249">Electron transport</keyword>
<evidence type="ECO:0000256" key="4">
    <source>
        <dbReference type="ARBA" id="ARBA00022982"/>
    </source>
</evidence>
<evidence type="ECO:0000256" key="6">
    <source>
        <dbReference type="PROSITE-ProRule" id="PRU00433"/>
    </source>
</evidence>
<comment type="caution">
    <text evidence="8">The sequence shown here is derived from an EMBL/GenBank/DDBJ whole genome shotgun (WGS) entry which is preliminary data.</text>
</comment>
<keyword evidence="9" id="KW-1185">Reference proteome</keyword>
<name>A0ABP8V810_9GAMM</name>
<evidence type="ECO:0000313" key="8">
    <source>
        <dbReference type="EMBL" id="GAA4652017.1"/>
    </source>
</evidence>
<keyword evidence="5 6" id="KW-0408">Iron</keyword>
<keyword evidence="3 6" id="KW-0479">Metal-binding</keyword>
<protein>
    <recommendedName>
        <fullName evidence="7">Cytochrome c domain-containing protein</fullName>
    </recommendedName>
</protein>